<comment type="caution">
    <text evidence="2">The sequence shown here is derived from an EMBL/GenBank/DDBJ whole genome shotgun (WGS) entry which is preliminary data.</text>
</comment>
<accession>A0A1X3GJ80</accession>
<sequence length="141" mass="14797">MIRKAKAVWSGSGRAGSGHLSSESGVLAETAYSFKTRFENEKGTNPEELIAAAHAGCFTMSLAFVLQSAGFTPTELSTEAAVTLESDGKGFRISRSALTLQGNVPNLDDAAFARLAGEAEKSCPVSKVLNATITLDTKLIQ</sequence>
<name>A0A1X3GJ80_9BRAD</name>
<dbReference type="Gene3D" id="3.30.300.20">
    <property type="match status" value="1"/>
</dbReference>
<dbReference type="EMBL" id="NAFI01000186">
    <property type="protein sequence ID" value="OSJ03668.1"/>
    <property type="molecule type" value="Genomic_DNA"/>
</dbReference>
<dbReference type="RefSeq" id="WP_085359324.1">
    <property type="nucleotide sequence ID" value="NZ_NAFD01000193.1"/>
</dbReference>
<feature type="region of interest" description="Disordered" evidence="1">
    <location>
        <begin position="1"/>
        <end position="21"/>
    </location>
</feature>
<dbReference type="GO" id="GO:0006979">
    <property type="term" value="P:response to oxidative stress"/>
    <property type="evidence" value="ECO:0007669"/>
    <property type="project" value="InterPro"/>
</dbReference>
<protein>
    <submittedName>
        <fullName evidence="2">OsmC family peroxiredoxin</fullName>
    </submittedName>
</protein>
<dbReference type="InterPro" id="IPR015946">
    <property type="entry name" value="KH_dom-like_a/b"/>
</dbReference>
<evidence type="ECO:0000313" key="2">
    <source>
        <dbReference type="EMBL" id="OSJ03668.1"/>
    </source>
</evidence>
<proteinExistence type="predicted"/>
<gene>
    <name evidence="2" type="ORF">BSZ18_30615</name>
</gene>
<dbReference type="InterPro" id="IPR036102">
    <property type="entry name" value="OsmC/Ohrsf"/>
</dbReference>
<dbReference type="NCBIfam" id="TIGR03562">
    <property type="entry name" value="osmo_induc_OsmC"/>
    <property type="match status" value="1"/>
</dbReference>
<dbReference type="InterPro" id="IPR019904">
    <property type="entry name" value="Peroxiredoxin_OsmC"/>
</dbReference>
<organism evidence="2 3">
    <name type="scientific">Bradyrhizobium canariense</name>
    <dbReference type="NCBI Taxonomy" id="255045"/>
    <lineage>
        <taxon>Bacteria</taxon>
        <taxon>Pseudomonadati</taxon>
        <taxon>Pseudomonadota</taxon>
        <taxon>Alphaproteobacteria</taxon>
        <taxon>Hyphomicrobiales</taxon>
        <taxon>Nitrobacteraceae</taxon>
        <taxon>Bradyrhizobium</taxon>
    </lineage>
</organism>
<dbReference type="OrthoDB" id="9807532at2"/>
<evidence type="ECO:0000256" key="1">
    <source>
        <dbReference type="SAM" id="MobiDB-lite"/>
    </source>
</evidence>
<dbReference type="GO" id="GO:0004601">
    <property type="term" value="F:peroxidase activity"/>
    <property type="evidence" value="ECO:0007669"/>
    <property type="project" value="InterPro"/>
</dbReference>
<dbReference type="PANTHER" id="PTHR42830:SF1">
    <property type="entry name" value="OSMOTICALLY INDUCIBLE FAMILY PROTEIN"/>
    <property type="match status" value="1"/>
</dbReference>
<dbReference type="Proteomes" id="UP000193553">
    <property type="component" value="Unassembled WGS sequence"/>
</dbReference>
<dbReference type="Pfam" id="PF02566">
    <property type="entry name" value="OsmC"/>
    <property type="match status" value="1"/>
</dbReference>
<dbReference type="SUPFAM" id="SSF82784">
    <property type="entry name" value="OsmC-like"/>
    <property type="match status" value="1"/>
</dbReference>
<dbReference type="InterPro" id="IPR052707">
    <property type="entry name" value="OsmC_Ohr_Peroxiredoxin"/>
</dbReference>
<reference evidence="2 3" key="1">
    <citation type="submission" date="2017-03" db="EMBL/GenBank/DDBJ databases">
        <title>Whole genome sequences of fourteen strains of Bradyrhizobium canariense and one strain of Bradyrhizobium japonicum isolated from Lupinus (Papilionoideae: Genisteae) species in Algeria.</title>
        <authorList>
            <person name="Crovadore J."/>
            <person name="Chekireb D."/>
            <person name="Brachmann A."/>
            <person name="Chablais R."/>
            <person name="Cochard B."/>
            <person name="Lefort F."/>
        </authorList>
    </citation>
    <scope>NUCLEOTIDE SEQUENCE [LARGE SCALE GENOMIC DNA]</scope>
    <source>
        <strain evidence="2 3">UBMA195</strain>
    </source>
</reference>
<dbReference type="PANTHER" id="PTHR42830">
    <property type="entry name" value="OSMOTICALLY INDUCIBLE FAMILY PROTEIN"/>
    <property type="match status" value="1"/>
</dbReference>
<evidence type="ECO:0000313" key="3">
    <source>
        <dbReference type="Proteomes" id="UP000193553"/>
    </source>
</evidence>
<dbReference type="AlphaFoldDB" id="A0A1X3GJ80"/>
<dbReference type="InterPro" id="IPR003718">
    <property type="entry name" value="OsmC/Ohr_fam"/>
</dbReference>